<protein>
    <submittedName>
        <fullName evidence="5">Prepilin-type N-terminal cleavage/methylation domain-containing protein</fullName>
    </submittedName>
</protein>
<sequence length="137" mass="14377">MQAERGFTLIELMIVVAVIAILAAIAIPSYQDYVARSQSSVGLMDIRSGMTAFEELVQLGRGTSITAPEDVGLNTSSSRCTSISVVGGSTGNITCTLRGNPAIDGFALSLTRDASAVPRWTCTSTVPQDKHKPGNCL</sequence>
<keyword evidence="3" id="KW-0281">Fimbrium</keyword>
<evidence type="ECO:0000313" key="5">
    <source>
        <dbReference type="EMBL" id="TXK65031.1"/>
    </source>
</evidence>
<reference evidence="5 6" key="1">
    <citation type="submission" date="2019-08" db="EMBL/GenBank/DDBJ databases">
        <authorList>
            <person name="Karlyshev A.V."/>
        </authorList>
    </citation>
    <scope>NUCLEOTIDE SEQUENCE [LARGE SCALE GENOMIC DNA]</scope>
    <source>
        <strain evidence="5 6">Alg18-2.2</strain>
    </source>
</reference>
<dbReference type="InterPro" id="IPR012902">
    <property type="entry name" value="N_methyl_site"/>
</dbReference>
<dbReference type="Proteomes" id="UP000321248">
    <property type="component" value="Unassembled WGS sequence"/>
</dbReference>
<dbReference type="RefSeq" id="WP_147890951.1">
    <property type="nucleotide sequence ID" value="NZ_VRTS01000002.1"/>
</dbReference>
<evidence type="ECO:0000256" key="3">
    <source>
        <dbReference type="RuleBase" id="RU000389"/>
    </source>
</evidence>
<dbReference type="NCBIfam" id="TIGR02532">
    <property type="entry name" value="IV_pilin_GFxxxE"/>
    <property type="match status" value="1"/>
</dbReference>
<evidence type="ECO:0000256" key="4">
    <source>
        <dbReference type="SAM" id="Phobius"/>
    </source>
</evidence>
<dbReference type="AlphaFoldDB" id="A0A5C8KUU6"/>
<dbReference type="Pfam" id="PF07963">
    <property type="entry name" value="N_methyl"/>
    <property type="match status" value="1"/>
</dbReference>
<evidence type="ECO:0000256" key="1">
    <source>
        <dbReference type="ARBA" id="ARBA00005233"/>
    </source>
</evidence>
<keyword evidence="6" id="KW-1185">Reference proteome</keyword>
<dbReference type="Pfam" id="PF00114">
    <property type="entry name" value="Pilin"/>
    <property type="match status" value="1"/>
</dbReference>
<dbReference type="GO" id="GO:0007155">
    <property type="term" value="P:cell adhesion"/>
    <property type="evidence" value="ECO:0007669"/>
    <property type="project" value="InterPro"/>
</dbReference>
<evidence type="ECO:0000313" key="6">
    <source>
        <dbReference type="Proteomes" id="UP000321248"/>
    </source>
</evidence>
<keyword evidence="2" id="KW-0488">Methylation</keyword>
<dbReference type="OrthoDB" id="5767514at2"/>
<feature type="transmembrane region" description="Helical" evidence="4">
    <location>
        <begin position="12"/>
        <end position="30"/>
    </location>
</feature>
<comment type="caution">
    <text evidence="5">The sequence shown here is derived from an EMBL/GenBank/DDBJ whole genome shotgun (WGS) entry which is preliminary data.</text>
</comment>
<keyword evidence="4" id="KW-1133">Transmembrane helix</keyword>
<dbReference type="InterPro" id="IPR045584">
    <property type="entry name" value="Pilin-like"/>
</dbReference>
<name>A0A5C8KUU6_9GAMM</name>
<dbReference type="Gene3D" id="3.30.700.10">
    <property type="entry name" value="Glycoprotein, Type 4 Pilin"/>
    <property type="match status" value="1"/>
</dbReference>
<proteinExistence type="inferred from homology"/>
<dbReference type="InterPro" id="IPR001082">
    <property type="entry name" value="Pilin"/>
</dbReference>
<organism evidence="5 6">
    <name type="scientific">Alkalisalibacterium limincola</name>
    <dbReference type="NCBI Taxonomy" id="2699169"/>
    <lineage>
        <taxon>Bacteria</taxon>
        <taxon>Pseudomonadati</taxon>
        <taxon>Pseudomonadota</taxon>
        <taxon>Gammaproteobacteria</taxon>
        <taxon>Lysobacterales</taxon>
        <taxon>Lysobacteraceae</taxon>
        <taxon>Alkalisalibacterium</taxon>
    </lineage>
</organism>
<dbReference type="SUPFAM" id="SSF54523">
    <property type="entry name" value="Pili subunits"/>
    <property type="match status" value="1"/>
</dbReference>
<keyword evidence="4" id="KW-0472">Membrane</keyword>
<gene>
    <name evidence="5" type="ORF">FU658_04345</name>
</gene>
<keyword evidence="4" id="KW-0812">Transmembrane</keyword>
<dbReference type="GO" id="GO:0009289">
    <property type="term" value="C:pilus"/>
    <property type="evidence" value="ECO:0007669"/>
    <property type="project" value="InterPro"/>
</dbReference>
<comment type="similarity">
    <text evidence="1 3">Belongs to the N-Me-Phe pilin family.</text>
</comment>
<accession>A0A5C8KUU6</accession>
<dbReference type="PROSITE" id="PS00409">
    <property type="entry name" value="PROKAR_NTER_METHYL"/>
    <property type="match status" value="1"/>
</dbReference>
<evidence type="ECO:0000256" key="2">
    <source>
        <dbReference type="ARBA" id="ARBA00022481"/>
    </source>
</evidence>
<dbReference type="EMBL" id="VRTS01000002">
    <property type="protein sequence ID" value="TXK65031.1"/>
    <property type="molecule type" value="Genomic_DNA"/>
</dbReference>